<dbReference type="EMBL" id="CDMZ01001943">
    <property type="protein sequence ID" value="CEM39622.1"/>
    <property type="molecule type" value="Genomic_DNA"/>
</dbReference>
<evidence type="ECO:0000256" key="3">
    <source>
        <dbReference type="ARBA" id="ARBA00022553"/>
    </source>
</evidence>
<dbReference type="InterPro" id="IPR036890">
    <property type="entry name" value="HATPase_C_sf"/>
</dbReference>
<dbReference type="InterPro" id="IPR003661">
    <property type="entry name" value="HisK_dim/P_dom"/>
</dbReference>
<feature type="compositionally biased region" description="Basic and acidic residues" evidence="7">
    <location>
        <begin position="587"/>
        <end position="600"/>
    </location>
</feature>
<dbReference type="Pfam" id="PF00072">
    <property type="entry name" value="Response_reg"/>
    <property type="match status" value="1"/>
</dbReference>
<dbReference type="InterPro" id="IPR011006">
    <property type="entry name" value="CheY-like_superfamily"/>
</dbReference>
<dbReference type="InterPro" id="IPR005467">
    <property type="entry name" value="His_kinase_dom"/>
</dbReference>
<dbReference type="InterPro" id="IPR004358">
    <property type="entry name" value="Sig_transdc_His_kin-like_C"/>
</dbReference>
<dbReference type="EC" id="2.7.13.3" evidence="2"/>
<feature type="region of interest" description="Disordered" evidence="7">
    <location>
        <begin position="706"/>
        <end position="739"/>
    </location>
</feature>
<reference evidence="11" key="1">
    <citation type="submission" date="2014-11" db="EMBL/GenBank/DDBJ databases">
        <authorList>
            <person name="Otto D Thomas"/>
            <person name="Naeem Raeece"/>
        </authorList>
    </citation>
    <scope>NUCLEOTIDE SEQUENCE</scope>
</reference>
<keyword evidence="8" id="KW-0812">Transmembrane</keyword>
<dbReference type="PANTHER" id="PTHR43047:SF69">
    <property type="entry name" value="HISTIDINE KINASE CONTAINING CHEY-HOMOLOGOUS RECEIVER DOMAIN-RELATED"/>
    <property type="match status" value="1"/>
</dbReference>
<dbReference type="SUPFAM" id="SSF52172">
    <property type="entry name" value="CheY-like"/>
    <property type="match status" value="1"/>
</dbReference>
<dbReference type="GO" id="GO:0009927">
    <property type="term" value="F:histidine phosphotransfer kinase activity"/>
    <property type="evidence" value="ECO:0007669"/>
    <property type="project" value="TreeGrafter"/>
</dbReference>
<comment type="catalytic activity">
    <reaction evidence="1">
        <text>ATP + protein L-histidine = ADP + protein N-phospho-L-histidine.</text>
        <dbReference type="EC" id="2.7.13.3"/>
    </reaction>
</comment>
<dbReference type="AlphaFoldDB" id="A0A0G4H6X6"/>
<evidence type="ECO:0000256" key="2">
    <source>
        <dbReference type="ARBA" id="ARBA00012438"/>
    </source>
</evidence>
<organism evidence="11">
    <name type="scientific">Chromera velia CCMP2878</name>
    <dbReference type="NCBI Taxonomy" id="1169474"/>
    <lineage>
        <taxon>Eukaryota</taxon>
        <taxon>Sar</taxon>
        <taxon>Alveolata</taxon>
        <taxon>Colpodellida</taxon>
        <taxon>Chromeraceae</taxon>
        <taxon>Chromera</taxon>
    </lineage>
</organism>
<feature type="region of interest" description="Disordered" evidence="7">
    <location>
        <begin position="569"/>
        <end position="613"/>
    </location>
</feature>
<feature type="region of interest" description="Disordered" evidence="7">
    <location>
        <begin position="275"/>
        <end position="301"/>
    </location>
</feature>
<keyword evidence="3 6" id="KW-0597">Phosphoprotein</keyword>
<evidence type="ECO:0000256" key="8">
    <source>
        <dbReference type="SAM" id="Phobius"/>
    </source>
</evidence>
<feature type="transmembrane region" description="Helical" evidence="8">
    <location>
        <begin position="159"/>
        <end position="177"/>
    </location>
</feature>
<keyword evidence="8" id="KW-1133">Transmembrane helix</keyword>
<dbReference type="Gene3D" id="3.30.565.10">
    <property type="entry name" value="Histidine kinase-like ATPase, C-terminal domain"/>
    <property type="match status" value="1"/>
</dbReference>
<feature type="modified residue" description="4-aspartylphosphate" evidence="6">
    <location>
        <position position="912"/>
    </location>
</feature>
<evidence type="ECO:0000313" key="11">
    <source>
        <dbReference type="EMBL" id="CEM39622.1"/>
    </source>
</evidence>
<feature type="domain" description="Response regulatory" evidence="10">
    <location>
        <begin position="859"/>
        <end position="982"/>
    </location>
</feature>
<feature type="compositionally biased region" description="Low complexity" evidence="7">
    <location>
        <begin position="716"/>
        <end position="727"/>
    </location>
</feature>
<evidence type="ECO:0000256" key="4">
    <source>
        <dbReference type="ARBA" id="ARBA00022679"/>
    </source>
</evidence>
<dbReference type="PRINTS" id="PR00344">
    <property type="entry name" value="BCTRLSENSOR"/>
</dbReference>
<gene>
    <name evidence="11" type="ORF">Cvel_24951</name>
</gene>
<feature type="transmembrane region" description="Helical" evidence="8">
    <location>
        <begin position="74"/>
        <end position="94"/>
    </location>
</feature>
<feature type="compositionally biased region" description="Low complexity" evidence="7">
    <location>
        <begin position="805"/>
        <end position="817"/>
    </location>
</feature>
<dbReference type="PANTHER" id="PTHR43047">
    <property type="entry name" value="TWO-COMPONENT HISTIDINE PROTEIN KINASE"/>
    <property type="match status" value="1"/>
</dbReference>
<dbReference type="PROSITE" id="PS50109">
    <property type="entry name" value="HIS_KIN"/>
    <property type="match status" value="1"/>
</dbReference>
<keyword evidence="5" id="KW-0418">Kinase</keyword>
<evidence type="ECO:0000256" key="5">
    <source>
        <dbReference type="ARBA" id="ARBA00022777"/>
    </source>
</evidence>
<dbReference type="SUPFAM" id="SSF55874">
    <property type="entry name" value="ATPase domain of HSP90 chaperone/DNA topoisomerase II/histidine kinase"/>
    <property type="match status" value="1"/>
</dbReference>
<dbReference type="SMART" id="SM00448">
    <property type="entry name" value="REC"/>
    <property type="match status" value="1"/>
</dbReference>
<keyword evidence="8" id="KW-0472">Membrane</keyword>
<dbReference type="PhylomeDB" id="A0A0G4H6X6"/>
<keyword evidence="4" id="KW-0808">Transferase</keyword>
<dbReference type="InterPro" id="IPR003594">
    <property type="entry name" value="HATPase_dom"/>
</dbReference>
<dbReference type="Pfam" id="PF02518">
    <property type="entry name" value="HATPase_c"/>
    <property type="match status" value="1"/>
</dbReference>
<evidence type="ECO:0000256" key="6">
    <source>
        <dbReference type="PROSITE-ProRule" id="PRU00169"/>
    </source>
</evidence>
<feature type="region of interest" description="Disordered" evidence="7">
    <location>
        <begin position="804"/>
        <end position="839"/>
    </location>
</feature>
<feature type="transmembrane region" description="Helical" evidence="8">
    <location>
        <begin position="33"/>
        <end position="54"/>
    </location>
</feature>
<protein>
    <recommendedName>
        <fullName evidence="2">histidine kinase</fullName>
        <ecNumber evidence="2">2.7.13.3</ecNumber>
    </recommendedName>
</protein>
<dbReference type="VEuPathDB" id="CryptoDB:Cvel_24951"/>
<feature type="transmembrane region" description="Helical" evidence="8">
    <location>
        <begin position="183"/>
        <end position="203"/>
    </location>
</feature>
<evidence type="ECO:0000256" key="7">
    <source>
        <dbReference type="SAM" id="MobiDB-lite"/>
    </source>
</evidence>
<evidence type="ECO:0000256" key="1">
    <source>
        <dbReference type="ARBA" id="ARBA00000085"/>
    </source>
</evidence>
<evidence type="ECO:0000259" key="10">
    <source>
        <dbReference type="PROSITE" id="PS50110"/>
    </source>
</evidence>
<dbReference type="InterPro" id="IPR001789">
    <property type="entry name" value="Sig_transdc_resp-reg_receiver"/>
</dbReference>
<dbReference type="CDD" id="cd17546">
    <property type="entry name" value="REC_hyHK_CKI1_RcsC-like"/>
    <property type="match status" value="1"/>
</dbReference>
<proteinExistence type="predicted"/>
<dbReference type="Gene3D" id="3.40.50.2300">
    <property type="match status" value="1"/>
</dbReference>
<dbReference type="Gene3D" id="1.10.287.130">
    <property type="match status" value="1"/>
</dbReference>
<evidence type="ECO:0000259" key="9">
    <source>
        <dbReference type="PROSITE" id="PS50109"/>
    </source>
</evidence>
<dbReference type="GO" id="GO:0005886">
    <property type="term" value="C:plasma membrane"/>
    <property type="evidence" value="ECO:0007669"/>
    <property type="project" value="TreeGrafter"/>
</dbReference>
<dbReference type="SMART" id="SM00387">
    <property type="entry name" value="HATPase_c"/>
    <property type="match status" value="1"/>
</dbReference>
<dbReference type="GO" id="GO:0000155">
    <property type="term" value="F:phosphorelay sensor kinase activity"/>
    <property type="evidence" value="ECO:0007669"/>
    <property type="project" value="InterPro"/>
</dbReference>
<dbReference type="PROSITE" id="PS50110">
    <property type="entry name" value="RESPONSE_REGULATORY"/>
    <property type="match status" value="1"/>
</dbReference>
<sequence length="991" mass="108633">MANAGESFGSTAGSLPTFRAWRVHAAKQQLSRAALLIVLAIAVTLVLFLFPSLFQMVFPSEEDDNLEGEEIPGTNVAIVLFETFLHLFLAAPFLRNRPEASFDTYLSSTLIAITVCFDVNSLTYALSADAEIRSEYKGAHVLDGLWPTIMLSMFDMDRLAYNYAVGAHACVWSFLHLSLCDFGLTEGIATIIPVLTCILLLAVSTHGRRGTLRDCFEMNLLRKEAEDSYRRFLSYMMHEMRNPISGAMFLLDDLEFTSRRAFSLSLSSQIKTKREGGGVLGKEEEKHPKKEKTNGSIDQKESESFMTAQKMEIEFLQKKIRGSLEAMKSVCDDVLTLEKVQKRGFEYIVSICDPLVWLRELSDLERLSMQASQIDFRVNIEVAPDLDESFVSKRVAVAADWLHLRQVAVNFLSNARKFTKAKGKVTLRFQISRLIQTALPPECILSESESRGQSEKEKKERLCDVVRTSTGLPSSDEVSGWVQILLSVTDSGEGLSASDREKLFLAYSQIRSGELQRGGGTGLGLCISKMFVEAHWGGRVGAESEGHGTGSTFSFSLFAPLISPLLEQRRQRRGSREGSFPFSSSAFDRRSLTGRGKERNQNQGQGGSGCTQTADPSAVSLCLGEALLAQESRRSFAERKAPPVGASWGMRGVAVVPRDPQPSDAIASPMSSRFKRVLTEGQKEFFFRAIAAHNSNPAREVLCATEKSPKGGGENSSGESARDSSASHQQKNCSSSSRDLLRRSLLAEERAKVGDTSIQPGIGIGALAQSEQASFAVPVFSPPTDGNANGSRQPGVIATSADFSETQLQQKQPQQQQQEEEAEVQTEADLPMPPTLEGLPSNIPPMMAEQVQAYAKDFDCLVVDDIWICAFGAFRAMERLGFRPWMCLSGERALQVVACRGASDRIRVVLMDKDMPGIDGPETVRRLREFFSQPSIKQPIVLGITGEVAGTGMAALKEAGADAVLPKPCRPEALRAELQKLGVNSDDALDD</sequence>
<dbReference type="CDD" id="cd00082">
    <property type="entry name" value="HisKA"/>
    <property type="match status" value="1"/>
</dbReference>
<feature type="domain" description="Histidine kinase" evidence="9">
    <location>
        <begin position="235"/>
        <end position="561"/>
    </location>
</feature>
<accession>A0A0G4H6X6</accession>
<name>A0A0G4H6X6_9ALVE</name>